<accession>A0ABT8KSC8</accession>
<proteinExistence type="predicted"/>
<name>A0ABT8KSC8_9BACT</name>
<evidence type="ECO:0000313" key="2">
    <source>
        <dbReference type="Proteomes" id="UP001172082"/>
    </source>
</evidence>
<dbReference type="Proteomes" id="UP001172082">
    <property type="component" value="Unassembled WGS sequence"/>
</dbReference>
<gene>
    <name evidence="1" type="ORF">QQ008_19865</name>
</gene>
<protein>
    <submittedName>
        <fullName evidence="1">Membrane or secreted protein</fullName>
    </submittedName>
</protein>
<dbReference type="Gene3D" id="2.40.128.490">
    <property type="entry name" value="Uncharacterised protein PF14869, DUF4488"/>
    <property type="match status" value="1"/>
</dbReference>
<dbReference type="EMBL" id="JAUJEA010000008">
    <property type="protein sequence ID" value="MDN5203656.1"/>
    <property type="molecule type" value="Genomic_DNA"/>
</dbReference>
<evidence type="ECO:0000313" key="1">
    <source>
        <dbReference type="EMBL" id="MDN5203656.1"/>
    </source>
</evidence>
<keyword evidence="2" id="KW-1185">Reference proteome</keyword>
<comment type="caution">
    <text evidence="1">The sequence shown here is derived from an EMBL/GenBank/DDBJ whole genome shotgun (WGS) entry which is preliminary data.</text>
</comment>
<sequence>MKSFITIIALLFLLSTTNVAFSQIDKAAIMGAWKAELKDEAGNQFTGVGIIADGFFSVAKFNMDEKKFISTLGGSWKLDGNMLKETIEYHTADKSKVGSNISSEIKMEGNTLTFVESGETWTKIDDGQPGDLFGAWLITGRDRDGQMNEIQEGPRKTMKILSGTRFQWIAYNTATGAFFGTGGGTYTTKDGKYVENIEFFSRDGSRVGASLGFSFALKDGDWHHKGKSSKGNPIYEIWSLR</sequence>
<dbReference type="RefSeq" id="WP_346753679.1">
    <property type="nucleotide sequence ID" value="NZ_JAUJEA010000008.1"/>
</dbReference>
<reference evidence="1" key="1">
    <citation type="submission" date="2023-06" db="EMBL/GenBank/DDBJ databases">
        <title>Genomic of Parafulvivirga corallium.</title>
        <authorList>
            <person name="Wang G."/>
        </authorList>
    </citation>
    <scope>NUCLEOTIDE SEQUENCE</scope>
    <source>
        <strain evidence="1">BMA10</strain>
    </source>
</reference>
<organism evidence="1 2">
    <name type="scientific">Splendidivirga corallicola</name>
    <dbReference type="NCBI Taxonomy" id="3051826"/>
    <lineage>
        <taxon>Bacteria</taxon>
        <taxon>Pseudomonadati</taxon>
        <taxon>Bacteroidota</taxon>
        <taxon>Cytophagia</taxon>
        <taxon>Cytophagales</taxon>
        <taxon>Splendidivirgaceae</taxon>
        <taxon>Splendidivirga</taxon>
    </lineage>
</organism>